<organism evidence="2 3">
    <name type="scientific">Cymbomonas tetramitiformis</name>
    <dbReference type="NCBI Taxonomy" id="36881"/>
    <lineage>
        <taxon>Eukaryota</taxon>
        <taxon>Viridiplantae</taxon>
        <taxon>Chlorophyta</taxon>
        <taxon>Pyramimonadophyceae</taxon>
        <taxon>Pyramimonadales</taxon>
        <taxon>Pyramimonadaceae</taxon>
        <taxon>Cymbomonas</taxon>
    </lineage>
</organism>
<dbReference type="EMBL" id="LGRX02027206">
    <property type="protein sequence ID" value="KAK3249712.1"/>
    <property type="molecule type" value="Genomic_DNA"/>
</dbReference>
<name>A0AAE0F375_9CHLO</name>
<accession>A0AAE0F375</accession>
<proteinExistence type="predicted"/>
<evidence type="ECO:0008006" key="4">
    <source>
        <dbReference type="Google" id="ProtNLM"/>
    </source>
</evidence>
<dbReference type="Proteomes" id="UP001190700">
    <property type="component" value="Unassembled WGS sequence"/>
</dbReference>
<dbReference type="AlphaFoldDB" id="A0AAE0F375"/>
<feature type="region of interest" description="Disordered" evidence="1">
    <location>
        <begin position="16"/>
        <end position="49"/>
    </location>
</feature>
<protein>
    <recommendedName>
        <fullName evidence="4">ATP-grasp domain-containing protein</fullName>
    </recommendedName>
</protein>
<evidence type="ECO:0000313" key="2">
    <source>
        <dbReference type="EMBL" id="KAK3249712.1"/>
    </source>
</evidence>
<keyword evidence="3" id="KW-1185">Reference proteome</keyword>
<dbReference type="SUPFAM" id="SSF56059">
    <property type="entry name" value="Glutathione synthetase ATP-binding domain-like"/>
    <property type="match status" value="1"/>
</dbReference>
<gene>
    <name evidence="2" type="ORF">CYMTET_40872</name>
</gene>
<sequence>MVTAFLSLPKRQHHYRAVPSRHGASASNALKATATLPPPEAQRPKRGGARRWWMVDRRAPHPLTTGVRAKPPNSLGMRGEIDEGLEVTPPSCPRPHQPDLHWFNANCEAQVAAARSLDPAQPRLDPYLARQFERDLRALPLLYCAAGDLVLLEDAPTAAFLRRLGSLGFPPAEIVRYCSPSESPTVRGGAYGREALASRDSSTCRPLRGRVIRNLRPWGWSAEGAAFLRAQGPGATWHPAWAELYSKAWSAARLGDFLGSRGDEDREWLCTTKVVGRACRTVEAVERTAAECAEHGHEGRVVIKAAVASSGRGQIHCGRAPLREAQLGWLRKTLAAQGEVVVEPWLDKVADLSLHFDVGVHGEVQVHGWSRFFTGPHGQYRGALVGGRLDSGLEASAKAFLEGNGDDSGINSAGEGCARLCRLGVELATFLGQALHTAGYVGPVGVDTLVYYDVSATRQLQFKPIVEINPRNTMGRVALRLQSHLRVAAAVWLIVSRREAELAGYDSIAEWAEHIEHKWPPVMTPDGKSLSAGAVFTNDPLIAKEFSTVDGYAVTIQAYGLHLHCGNCKRTGDPQ</sequence>
<comment type="caution">
    <text evidence="2">The sequence shown here is derived from an EMBL/GenBank/DDBJ whole genome shotgun (WGS) entry which is preliminary data.</text>
</comment>
<reference evidence="2 3" key="1">
    <citation type="journal article" date="2015" name="Genome Biol. Evol.">
        <title>Comparative Genomics of a Bacterivorous Green Alga Reveals Evolutionary Causalities and Consequences of Phago-Mixotrophic Mode of Nutrition.</title>
        <authorList>
            <person name="Burns J.A."/>
            <person name="Paasch A."/>
            <person name="Narechania A."/>
            <person name="Kim E."/>
        </authorList>
    </citation>
    <scope>NUCLEOTIDE SEQUENCE [LARGE SCALE GENOMIC DNA]</scope>
    <source>
        <strain evidence="2 3">PLY_AMNH</strain>
    </source>
</reference>
<evidence type="ECO:0000256" key="1">
    <source>
        <dbReference type="SAM" id="MobiDB-lite"/>
    </source>
</evidence>
<evidence type="ECO:0000313" key="3">
    <source>
        <dbReference type="Proteomes" id="UP001190700"/>
    </source>
</evidence>